<organism evidence="1 2">
    <name type="scientific">Helicobacter pylori</name>
    <name type="common">Campylobacter pylori</name>
    <dbReference type="NCBI Taxonomy" id="210"/>
    <lineage>
        <taxon>Bacteria</taxon>
        <taxon>Pseudomonadati</taxon>
        <taxon>Campylobacterota</taxon>
        <taxon>Epsilonproteobacteria</taxon>
        <taxon>Campylobacterales</taxon>
        <taxon>Helicobacteraceae</taxon>
        <taxon>Helicobacter</taxon>
    </lineage>
</organism>
<proteinExistence type="predicted"/>
<dbReference type="RefSeq" id="WP_127980151.1">
    <property type="nucleotide sequence ID" value="NZ_RJIC01000002.1"/>
</dbReference>
<dbReference type="AlphaFoldDB" id="A0A438ZM95"/>
<reference evidence="1 2" key="1">
    <citation type="submission" date="2018-10" db="EMBL/GenBank/DDBJ databases">
        <title>Genetic determinants and prediction of antibiotic resistance phenotypes in Helicobacter pylori.</title>
        <authorList>
            <person name="Wagner K."/>
        </authorList>
    </citation>
    <scope>NUCLEOTIDE SEQUENCE [LARGE SCALE GENOMIC DNA]</scope>
    <source>
        <strain evidence="1 2">ZH117</strain>
    </source>
</reference>
<evidence type="ECO:0008006" key="3">
    <source>
        <dbReference type="Google" id="ProtNLM"/>
    </source>
</evidence>
<dbReference type="Proteomes" id="UP000288704">
    <property type="component" value="Unassembled WGS sequence"/>
</dbReference>
<gene>
    <name evidence="1" type="ORF">EC574_01560</name>
</gene>
<name>A0A438ZM95_HELPX</name>
<evidence type="ECO:0000313" key="2">
    <source>
        <dbReference type="Proteomes" id="UP000288704"/>
    </source>
</evidence>
<accession>A0A438ZM95</accession>
<sequence length="651" mass="72259">MRKLFIPLLLFSALEANEKNGFFIEAGFETGLLEGTQTQEKRHTTTKNTYATYNYLPTDTILKRAANLFTNAEAISKLKFSSLSPIRVLYMYNGQLTIENFLPYNLSNVKLSFTDAQGNVIDLGVIETIPKHSKIVLPGEAFDSLKIDPYTLFLPKIEATSTSISDANTQRVFETLNKIKTNLVVNYRNENKFKDHENHWEAFTPQTAEEFTNLMLNMIAVLDSQSWGDAILNAPFEFTNSPTDCDSDPSKCVNPGVNGLVNSKVDQQYVLNKQDIVNKFRNKADLDVVILKDSGVVGLGSDITPSNNDDGKHYGQLGVVASALDPKKLFGNDLKTIKLEDLRTILHEFSHTKGYTHNGNMTYQRVPTGQNENGKPKDSDGLPYNVCSLYGGSNQPAFPSNYPNSIYHNCADVPAGFLGVTAAVWQQLINQNALPIDYANLGSQTNYNLNASLNTQDLANSMLGTIQKTFVTSSVTNHYSSSASQSFRSPILGVNAKIGYQNYFNDFIGLAYYGIIKYNYAKAINQKVQQLSYGGGIDLLVDFITTYSNKNNPTDIQTRKNFSSSFGIFGGLRGLYNSYYVLNKVKGSGNLDVATGLNYRYKHSKYSVGISIPLIQRKASVVSSGGDYTNSFVFNEGASHFKVFFNYGWVF</sequence>
<evidence type="ECO:0000313" key="1">
    <source>
        <dbReference type="EMBL" id="RVZ64990.1"/>
    </source>
</evidence>
<protein>
    <recommendedName>
        <fullName evidence="3">Outer membrane protein</fullName>
    </recommendedName>
</protein>
<dbReference type="EMBL" id="RJIC01000002">
    <property type="protein sequence ID" value="RVZ64990.1"/>
    <property type="molecule type" value="Genomic_DNA"/>
</dbReference>
<dbReference type="InterPro" id="IPR002718">
    <property type="entry name" value="OMP_Helicobacter"/>
</dbReference>
<comment type="caution">
    <text evidence="1">The sequence shown here is derived from an EMBL/GenBank/DDBJ whole genome shotgun (WGS) entry which is preliminary data.</text>
</comment>
<dbReference type="PRINTS" id="PR01776">
    <property type="entry name" value="HPOMPFAMILY"/>
</dbReference>